<reference evidence="1" key="1">
    <citation type="journal article" date="2015" name="Nature">
        <title>Complex archaea that bridge the gap between prokaryotes and eukaryotes.</title>
        <authorList>
            <person name="Spang A."/>
            <person name="Saw J.H."/>
            <person name="Jorgensen S.L."/>
            <person name="Zaremba-Niedzwiedzka K."/>
            <person name="Martijn J."/>
            <person name="Lind A.E."/>
            <person name="van Eijk R."/>
            <person name="Schleper C."/>
            <person name="Guy L."/>
            <person name="Ettema T.J."/>
        </authorList>
    </citation>
    <scope>NUCLEOTIDE SEQUENCE</scope>
</reference>
<evidence type="ECO:0000313" key="1">
    <source>
        <dbReference type="EMBL" id="KKM19842.1"/>
    </source>
</evidence>
<accession>A0A0F9HXD9</accession>
<organism evidence="1">
    <name type="scientific">marine sediment metagenome</name>
    <dbReference type="NCBI Taxonomy" id="412755"/>
    <lineage>
        <taxon>unclassified sequences</taxon>
        <taxon>metagenomes</taxon>
        <taxon>ecological metagenomes</taxon>
    </lineage>
</organism>
<proteinExistence type="predicted"/>
<protein>
    <submittedName>
        <fullName evidence="1">Uncharacterized protein</fullName>
    </submittedName>
</protein>
<comment type="caution">
    <text evidence="1">The sequence shown here is derived from an EMBL/GenBank/DDBJ whole genome shotgun (WGS) entry which is preliminary data.</text>
</comment>
<name>A0A0F9HXD9_9ZZZZ</name>
<dbReference type="AlphaFoldDB" id="A0A0F9HXD9"/>
<dbReference type="EMBL" id="LAZR01013897">
    <property type="protein sequence ID" value="KKM19842.1"/>
    <property type="molecule type" value="Genomic_DNA"/>
</dbReference>
<sequence>MTLKPTLEEFEIIDDNFNYDIDFDPANNQITITDLILGDGDLDDFDVITVILSHAYGPLSTFSEIQLTQSFHDAYISDAEDTFYDYLSISFDYSLYI</sequence>
<gene>
    <name evidence="1" type="ORF">LCGC14_1651530</name>
</gene>